<dbReference type="PANTHER" id="PTHR24104">
    <property type="entry name" value="E3 UBIQUITIN-PROTEIN LIGASE NHLRC1-RELATED"/>
    <property type="match status" value="1"/>
</dbReference>
<dbReference type="AlphaFoldDB" id="A0A816ZUD0"/>
<dbReference type="GO" id="GO:0043161">
    <property type="term" value="P:proteasome-mediated ubiquitin-dependent protein catabolic process"/>
    <property type="evidence" value="ECO:0007669"/>
    <property type="project" value="TreeGrafter"/>
</dbReference>
<accession>A0A816ZUD0</accession>
<dbReference type="InterPro" id="IPR011042">
    <property type="entry name" value="6-blade_b-propeller_TolB-like"/>
</dbReference>
<sequence length="507" mass="58590">MTTAAEMGKTVCTICNEERITYFCKGCSKEYCFSDLTKHRVILREQFDILAHDFNRFREKLINEKEDSKQRVLIQEVDRWEEVSIEKIKKTAQECRRILLEHTDTNIMKTEKKLNRLMNDLEPLRQKDDLYETDLENLEKKLQSMKQELDAPQNISIQQDSGSFIKNISVSSKCDSDIWIDEKSTHKISEHFPSKVSIMQKISESSYITQVTVRWASNGVTIASGHGSGHALNQLYLPLGLHINDDDTIFIADFANDRIVKWKAGDNIGEVIIGSHGRGKQMNQLDRPFDVIFDNETDSLIISDGDNRRVMRWLLRNDTMYGEIILDNIDCYGLAIDDPRYIYVSDIEKNEVRRYRMGDINSKVVAGDNGQGLRLNQLNRPTYIFVDRDHSVYVSDRDNHRVCRGYGNDLGQLSYPRGVIVDSLGTVYVADEENHRVMRWYKGAIQGDVLFGGNGKGQEANQLHWPHGLSFDRHQYFYVVDYGNDRVQRYSIEANMENVNLPFLSIK</sequence>
<name>A0A816ZUD0_9BILA</name>
<keyword evidence="3" id="KW-0175">Coiled coil</keyword>
<protein>
    <submittedName>
        <fullName evidence="4">Uncharacterized protein</fullName>
    </submittedName>
</protein>
<organism evidence="4 5">
    <name type="scientific">Rotaria magnacalcarata</name>
    <dbReference type="NCBI Taxonomy" id="392030"/>
    <lineage>
        <taxon>Eukaryota</taxon>
        <taxon>Metazoa</taxon>
        <taxon>Spiralia</taxon>
        <taxon>Gnathifera</taxon>
        <taxon>Rotifera</taxon>
        <taxon>Eurotatoria</taxon>
        <taxon>Bdelloidea</taxon>
        <taxon>Philodinida</taxon>
        <taxon>Philodinidae</taxon>
        <taxon>Rotaria</taxon>
    </lineage>
</organism>
<evidence type="ECO:0000256" key="1">
    <source>
        <dbReference type="ARBA" id="ARBA00022737"/>
    </source>
</evidence>
<dbReference type="PROSITE" id="PS51125">
    <property type="entry name" value="NHL"/>
    <property type="match status" value="1"/>
</dbReference>
<evidence type="ECO:0000256" key="3">
    <source>
        <dbReference type="SAM" id="Coils"/>
    </source>
</evidence>
<comment type="caution">
    <text evidence="4">The sequence shown here is derived from an EMBL/GenBank/DDBJ whole genome shotgun (WGS) entry which is preliminary data.</text>
</comment>
<evidence type="ECO:0000313" key="5">
    <source>
        <dbReference type="Proteomes" id="UP000663856"/>
    </source>
</evidence>
<dbReference type="Gene3D" id="2.40.10.500">
    <property type="match status" value="1"/>
</dbReference>
<feature type="coiled-coil region" evidence="3">
    <location>
        <begin position="100"/>
        <end position="155"/>
    </location>
</feature>
<dbReference type="CDD" id="cd19757">
    <property type="entry name" value="Bbox1"/>
    <property type="match status" value="1"/>
</dbReference>
<evidence type="ECO:0000256" key="2">
    <source>
        <dbReference type="PROSITE-ProRule" id="PRU00504"/>
    </source>
</evidence>
<dbReference type="Proteomes" id="UP000663856">
    <property type="component" value="Unassembled WGS sequence"/>
</dbReference>
<dbReference type="Gene3D" id="2.120.10.30">
    <property type="entry name" value="TolB, C-terminal domain"/>
    <property type="match status" value="2"/>
</dbReference>
<dbReference type="GO" id="GO:0000209">
    <property type="term" value="P:protein polyubiquitination"/>
    <property type="evidence" value="ECO:0007669"/>
    <property type="project" value="TreeGrafter"/>
</dbReference>
<dbReference type="CDD" id="cd05819">
    <property type="entry name" value="NHL"/>
    <property type="match status" value="1"/>
</dbReference>
<dbReference type="Pfam" id="PF01436">
    <property type="entry name" value="NHL"/>
    <property type="match status" value="1"/>
</dbReference>
<dbReference type="InterPro" id="IPR050952">
    <property type="entry name" value="TRIM-NHL_E3_ligases"/>
</dbReference>
<dbReference type="EMBL" id="CAJNRF010017250">
    <property type="protein sequence ID" value="CAF2226072.1"/>
    <property type="molecule type" value="Genomic_DNA"/>
</dbReference>
<feature type="repeat" description="NHL" evidence="2">
    <location>
        <begin position="400"/>
        <end position="437"/>
    </location>
</feature>
<evidence type="ECO:0000313" key="4">
    <source>
        <dbReference type="EMBL" id="CAF2226072.1"/>
    </source>
</evidence>
<reference evidence="4" key="1">
    <citation type="submission" date="2021-02" db="EMBL/GenBank/DDBJ databases">
        <authorList>
            <person name="Nowell W R."/>
        </authorList>
    </citation>
    <scope>NUCLEOTIDE SEQUENCE</scope>
</reference>
<dbReference type="InterPro" id="IPR001258">
    <property type="entry name" value="NHL_repeat"/>
</dbReference>
<dbReference type="SUPFAM" id="SSF63829">
    <property type="entry name" value="Calcium-dependent phosphotriesterase"/>
    <property type="match status" value="1"/>
</dbReference>
<dbReference type="PANTHER" id="PTHR24104:SF25">
    <property type="entry name" value="PROTEIN LIN-41"/>
    <property type="match status" value="1"/>
</dbReference>
<dbReference type="GO" id="GO:0008270">
    <property type="term" value="F:zinc ion binding"/>
    <property type="evidence" value="ECO:0007669"/>
    <property type="project" value="UniProtKB-KW"/>
</dbReference>
<gene>
    <name evidence="4" type="ORF">WKI299_LOCUS35769</name>
</gene>
<keyword evidence="1" id="KW-0677">Repeat</keyword>
<dbReference type="GO" id="GO:0061630">
    <property type="term" value="F:ubiquitin protein ligase activity"/>
    <property type="evidence" value="ECO:0007669"/>
    <property type="project" value="TreeGrafter"/>
</dbReference>
<proteinExistence type="predicted"/>